<comment type="caution">
    <text evidence="2">The sequence shown here is derived from an EMBL/GenBank/DDBJ whole genome shotgun (WGS) entry which is preliminary data.</text>
</comment>
<feature type="signal peptide" evidence="1">
    <location>
        <begin position="1"/>
        <end position="20"/>
    </location>
</feature>
<reference evidence="2" key="2">
    <citation type="submission" date="2020-01" db="EMBL/GenBank/DDBJ databases">
        <authorList>
            <person name="Perkins V."/>
            <person name="Lessard M.-H."/>
            <person name="Dugat-Bony E."/>
            <person name="Frenette M."/>
            <person name="Labrie S."/>
        </authorList>
    </citation>
    <scope>NUCLEOTIDE SEQUENCE</scope>
    <source>
        <strain evidence="2">LMA-70</strain>
    </source>
</reference>
<evidence type="ECO:0000313" key="3">
    <source>
        <dbReference type="Proteomes" id="UP000750522"/>
    </source>
</evidence>
<evidence type="ECO:0000313" key="2">
    <source>
        <dbReference type="EMBL" id="KAF5099535.1"/>
    </source>
</evidence>
<accession>A0A9P5KS91</accession>
<evidence type="ECO:0008006" key="4">
    <source>
        <dbReference type="Google" id="ProtNLM"/>
    </source>
</evidence>
<name>A0A9P5KS91_GEOCN</name>
<sequence length="221" mass="22924">MKLIFIFLAIVLYLCMIVSGDFAPHIPFGLISIHPGSKVHLLPAGISSDGNRVELGVFTPLIGQFDDNGHVKVNGILYLTVINDLLALSTNPPGDVFVDKDGYLGYPKGKGFLARTNGTGPLDVLVSHGADHGNTPIDLRIIWGDFRNPTPGPTAAAKVLMITPLPGDGTAESAATASDELATTSKITVNLLRTLAQVNGAVETVAGFGAAVAAGAAVLLM</sequence>
<protein>
    <recommendedName>
        <fullName evidence="4">DM13 domain-containing protein</fullName>
    </recommendedName>
</protein>
<evidence type="ECO:0000256" key="1">
    <source>
        <dbReference type="SAM" id="SignalP"/>
    </source>
</evidence>
<dbReference type="Proteomes" id="UP000750522">
    <property type="component" value="Unassembled WGS sequence"/>
</dbReference>
<reference evidence="2" key="1">
    <citation type="journal article" date="2020" name="Front. Microbiol.">
        <title>Phenotypic and Genetic Characterization of the Cheese Ripening Yeast Geotrichum candidum.</title>
        <authorList>
            <person name="Perkins V."/>
            <person name="Vignola S."/>
            <person name="Lessard M.H."/>
            <person name="Plante P.L."/>
            <person name="Corbeil J."/>
            <person name="Dugat-Bony E."/>
            <person name="Frenette M."/>
            <person name="Labrie S."/>
        </authorList>
    </citation>
    <scope>NUCLEOTIDE SEQUENCE</scope>
    <source>
        <strain evidence="2">LMA-70</strain>
    </source>
</reference>
<keyword evidence="1" id="KW-0732">Signal</keyword>
<organism evidence="2 3">
    <name type="scientific">Geotrichum candidum</name>
    <name type="common">Oospora lactis</name>
    <name type="synonym">Dipodascus geotrichum</name>
    <dbReference type="NCBI Taxonomy" id="1173061"/>
    <lineage>
        <taxon>Eukaryota</taxon>
        <taxon>Fungi</taxon>
        <taxon>Dikarya</taxon>
        <taxon>Ascomycota</taxon>
        <taxon>Saccharomycotina</taxon>
        <taxon>Dipodascomycetes</taxon>
        <taxon>Dipodascales</taxon>
        <taxon>Dipodascaceae</taxon>
        <taxon>Geotrichum</taxon>
    </lineage>
</organism>
<gene>
    <name evidence="2" type="ORF">DV451_002934</name>
</gene>
<feature type="chain" id="PRO_5040412100" description="DM13 domain-containing protein" evidence="1">
    <location>
        <begin position="21"/>
        <end position="221"/>
    </location>
</feature>
<dbReference type="AlphaFoldDB" id="A0A9P5KS91"/>
<dbReference type="EMBL" id="QQZK01000058">
    <property type="protein sequence ID" value="KAF5099535.1"/>
    <property type="molecule type" value="Genomic_DNA"/>
</dbReference>
<proteinExistence type="predicted"/>